<keyword evidence="2" id="KW-1185">Reference proteome</keyword>
<proteinExistence type="predicted"/>
<evidence type="ECO:0000313" key="1">
    <source>
        <dbReference type="EMBL" id="GAA4861288.1"/>
    </source>
</evidence>
<dbReference type="EMBL" id="BAABHQ010000001">
    <property type="protein sequence ID" value="GAA4861288.1"/>
    <property type="molecule type" value="Genomic_DNA"/>
</dbReference>
<organism evidence="1 2">
    <name type="scientific">Actinomycetospora straminea</name>
    <dbReference type="NCBI Taxonomy" id="663607"/>
    <lineage>
        <taxon>Bacteria</taxon>
        <taxon>Bacillati</taxon>
        <taxon>Actinomycetota</taxon>
        <taxon>Actinomycetes</taxon>
        <taxon>Pseudonocardiales</taxon>
        <taxon>Pseudonocardiaceae</taxon>
        <taxon>Actinomycetospora</taxon>
    </lineage>
</organism>
<evidence type="ECO:0000313" key="2">
    <source>
        <dbReference type="Proteomes" id="UP001500457"/>
    </source>
</evidence>
<name>A0ABP9E2N2_9PSEU</name>
<sequence>MLADMTAASTRGRAPRPARFTFWVDRAGTLGPVLLRYDLRGGGARRGARLGVDGRWHASTAPETLMWLGTGSGESITVEEARAIAHQLGLGDADLTDPRVLP</sequence>
<protein>
    <submittedName>
        <fullName evidence="1">Uncharacterized protein</fullName>
    </submittedName>
</protein>
<reference evidence="2" key="1">
    <citation type="journal article" date="2019" name="Int. J. Syst. Evol. Microbiol.">
        <title>The Global Catalogue of Microorganisms (GCM) 10K type strain sequencing project: providing services to taxonomists for standard genome sequencing and annotation.</title>
        <authorList>
            <consortium name="The Broad Institute Genomics Platform"/>
            <consortium name="The Broad Institute Genome Sequencing Center for Infectious Disease"/>
            <person name="Wu L."/>
            <person name="Ma J."/>
        </authorList>
    </citation>
    <scope>NUCLEOTIDE SEQUENCE [LARGE SCALE GENOMIC DNA]</scope>
    <source>
        <strain evidence="2">JCM 17983</strain>
    </source>
</reference>
<comment type="caution">
    <text evidence="1">The sequence shown here is derived from an EMBL/GenBank/DDBJ whole genome shotgun (WGS) entry which is preliminary data.</text>
</comment>
<gene>
    <name evidence="1" type="ORF">GCM10023203_05840</name>
</gene>
<dbReference type="Proteomes" id="UP001500457">
    <property type="component" value="Unassembled WGS sequence"/>
</dbReference>
<accession>A0ABP9E2N2</accession>